<name>A0ABQ4KQY3_9BACI</name>
<reference evidence="1 2" key="1">
    <citation type="submission" date="2021-03" db="EMBL/GenBank/DDBJ databases">
        <title>Antimicrobial resistance genes in bacteria isolated from Japanese honey, and their potential for conferring macrolide and lincosamide resistance in the American foulbrood pathogen Paenibacillus larvae.</title>
        <authorList>
            <person name="Okamoto M."/>
            <person name="Kumagai M."/>
            <person name="Kanamori H."/>
            <person name="Takamatsu D."/>
        </authorList>
    </citation>
    <scope>NUCLEOTIDE SEQUENCE [LARGE SCALE GENOMIC DNA]</scope>
    <source>
        <strain evidence="1 2">J8TS2</strain>
    </source>
</reference>
<dbReference type="EMBL" id="BORB01000069">
    <property type="protein sequence ID" value="GIN59906.1"/>
    <property type="molecule type" value="Genomic_DNA"/>
</dbReference>
<proteinExistence type="predicted"/>
<accession>A0ABQ4KQY3</accession>
<keyword evidence="2" id="KW-1185">Reference proteome</keyword>
<sequence length="54" mass="6219">MFNTYGNAPSHLLFDKINIKKKDEVNVPRSSTDYQVLIDRELPNGVTLHEIVTF</sequence>
<protein>
    <submittedName>
        <fullName evidence="1">Uncharacterized protein</fullName>
    </submittedName>
</protein>
<organism evidence="1 2">
    <name type="scientific">Lederbergia ruris</name>
    <dbReference type="NCBI Taxonomy" id="217495"/>
    <lineage>
        <taxon>Bacteria</taxon>
        <taxon>Bacillati</taxon>
        <taxon>Bacillota</taxon>
        <taxon>Bacilli</taxon>
        <taxon>Bacillales</taxon>
        <taxon>Bacillaceae</taxon>
        <taxon>Lederbergia</taxon>
    </lineage>
</organism>
<evidence type="ECO:0000313" key="2">
    <source>
        <dbReference type="Proteomes" id="UP000679950"/>
    </source>
</evidence>
<comment type="caution">
    <text evidence="1">The sequence shown here is derived from an EMBL/GenBank/DDBJ whole genome shotgun (WGS) entry which is preliminary data.</text>
</comment>
<gene>
    <name evidence="1" type="ORF">J8TS2_42250</name>
</gene>
<dbReference type="Proteomes" id="UP000679950">
    <property type="component" value="Unassembled WGS sequence"/>
</dbReference>
<evidence type="ECO:0000313" key="1">
    <source>
        <dbReference type="EMBL" id="GIN59906.1"/>
    </source>
</evidence>